<comment type="caution">
    <text evidence="2">The sequence shown here is derived from an EMBL/GenBank/DDBJ whole genome shotgun (WGS) entry which is preliminary data.</text>
</comment>
<evidence type="ECO:0000313" key="7">
    <source>
        <dbReference type="Proteomes" id="UP000420635"/>
    </source>
</evidence>
<evidence type="ECO:0000313" key="5">
    <source>
        <dbReference type="Proteomes" id="UP000285776"/>
    </source>
</evidence>
<dbReference type="Proteomes" id="UP000406735">
    <property type="component" value="Unassembled WGS sequence"/>
</dbReference>
<protein>
    <submittedName>
        <fullName evidence="2">HEAT repeat domain-containing protein</fullName>
    </submittedName>
</protein>
<name>A0A3R5YQI5_9BACT</name>
<evidence type="ECO:0000313" key="1">
    <source>
        <dbReference type="EMBL" id="MBV3386929.1"/>
    </source>
</evidence>
<reference evidence="4 5" key="1">
    <citation type="submission" date="2018-08" db="EMBL/GenBank/DDBJ databases">
        <title>A genome reference for cultivated species of the human gut microbiota.</title>
        <authorList>
            <person name="Zou Y."/>
            <person name="Xue W."/>
            <person name="Luo G."/>
        </authorList>
    </citation>
    <scope>NUCLEOTIDE SEQUENCE [LARGE SCALE GENOMIC DNA]</scope>
    <source>
        <strain evidence="4 5">AF10-17</strain>
    </source>
</reference>
<dbReference type="Proteomes" id="UP001196765">
    <property type="component" value="Unassembled WGS sequence"/>
</dbReference>
<dbReference type="EMBL" id="VZBQ01000129">
    <property type="protein sequence ID" value="MQN90633.1"/>
    <property type="molecule type" value="Genomic_DNA"/>
</dbReference>
<reference evidence="6 7" key="2">
    <citation type="submission" date="2019-09" db="EMBL/GenBank/DDBJ databases">
        <title>Distinct polysaccharide growth profiles of human intestinal Prevotella copri isolates.</title>
        <authorList>
            <person name="Fehlner-Peach H."/>
            <person name="Magnabosco C."/>
            <person name="Raghavan V."/>
            <person name="Scher J.U."/>
            <person name="Tett A."/>
            <person name="Cox L.M."/>
            <person name="Gottsegen C."/>
            <person name="Watters A."/>
            <person name="Wiltshire- Gordon J.D."/>
            <person name="Segata N."/>
            <person name="Bonneau R."/>
            <person name="Littman D.R."/>
        </authorList>
    </citation>
    <scope>NUCLEOTIDE SEQUENCE [LARGE SCALE GENOMIC DNA]</scope>
    <source>
        <strain evidence="6">iK21513</strain>
        <strain evidence="2">IK21513</strain>
        <strain evidence="7">iP54</strain>
        <strain evidence="3">IP54</strain>
    </source>
</reference>
<dbReference type="EMBL" id="VZCY01000043">
    <property type="protein sequence ID" value="MQN09342.1"/>
    <property type="molecule type" value="Genomic_DNA"/>
</dbReference>
<dbReference type="InterPro" id="IPR016024">
    <property type="entry name" value="ARM-type_fold"/>
</dbReference>
<dbReference type="InterPro" id="IPR042236">
    <property type="entry name" value="PI3K_accessory_sf"/>
</dbReference>
<accession>A0A3R5YQI5</accession>
<dbReference type="EMBL" id="JAHOEI010000008">
    <property type="protein sequence ID" value="MBV3386929.1"/>
    <property type="molecule type" value="Genomic_DNA"/>
</dbReference>
<proteinExistence type="predicted"/>
<dbReference type="Pfam" id="PF13646">
    <property type="entry name" value="HEAT_2"/>
    <property type="match status" value="1"/>
</dbReference>
<dbReference type="Proteomes" id="UP000420635">
    <property type="component" value="Unassembled WGS sequence"/>
</dbReference>
<reference evidence="1" key="3">
    <citation type="submission" date="2021-06" db="EMBL/GenBank/DDBJ databases">
        <title>Collection of gut derived symbiotic bacterial strains cultured from healthy donors.</title>
        <authorList>
            <person name="Lin H."/>
            <person name="Littmann E."/>
            <person name="Pamer E.G."/>
        </authorList>
    </citation>
    <scope>NUCLEOTIDE SEQUENCE</scope>
    <source>
        <strain evidence="1">MSK.21.74</strain>
    </source>
</reference>
<evidence type="ECO:0000313" key="2">
    <source>
        <dbReference type="EMBL" id="MQN09342.1"/>
    </source>
</evidence>
<dbReference type="RefSeq" id="WP_118154813.1">
    <property type="nucleotide sequence ID" value="NZ_JAHOEA010000018.1"/>
</dbReference>
<evidence type="ECO:0000313" key="4">
    <source>
        <dbReference type="EMBL" id="RGW75553.1"/>
    </source>
</evidence>
<evidence type="ECO:0000313" key="6">
    <source>
        <dbReference type="Proteomes" id="UP000406735"/>
    </source>
</evidence>
<dbReference type="SUPFAM" id="SSF48371">
    <property type="entry name" value="ARM repeat"/>
    <property type="match status" value="1"/>
</dbReference>
<gene>
    <name evidence="4" type="ORF">DWV53_13275</name>
    <name evidence="3" type="ORF">F7D59_12455</name>
    <name evidence="2" type="ORF">F7D97_05185</name>
    <name evidence="1" type="ORF">KSW82_04130</name>
</gene>
<dbReference type="Gene3D" id="1.25.40.70">
    <property type="entry name" value="Phosphatidylinositol 3-kinase, accessory domain (PIK)"/>
    <property type="match status" value="1"/>
</dbReference>
<dbReference type="AlphaFoldDB" id="A0A3R5YQI5"/>
<sequence length="113" mass="12781">MKIKNLEEALICFKENAIIHGECTQNGDNKRGNKSHKNIINAIKYISAEHKYEILEPLLEDNNLSVRIWAAYALLHVNTPKAVKALKEIVKNDSGIMGFNAEMTLDEFKKGNI</sequence>
<evidence type="ECO:0000313" key="3">
    <source>
        <dbReference type="EMBL" id="MQN90633.1"/>
    </source>
</evidence>
<organism evidence="2 6">
    <name type="scientific">Segatella copri</name>
    <dbReference type="NCBI Taxonomy" id="165179"/>
    <lineage>
        <taxon>Bacteria</taxon>
        <taxon>Pseudomonadati</taxon>
        <taxon>Bacteroidota</taxon>
        <taxon>Bacteroidia</taxon>
        <taxon>Bacteroidales</taxon>
        <taxon>Prevotellaceae</taxon>
        <taxon>Segatella</taxon>
    </lineage>
</organism>
<dbReference type="EMBL" id="QSAV01000055">
    <property type="protein sequence ID" value="RGW75553.1"/>
    <property type="molecule type" value="Genomic_DNA"/>
</dbReference>
<dbReference type="Proteomes" id="UP000285776">
    <property type="component" value="Unassembled WGS sequence"/>
</dbReference>